<dbReference type="EMBL" id="JACT01000003">
    <property type="protein sequence ID" value="KMS54585.1"/>
    <property type="molecule type" value="Genomic_DNA"/>
</dbReference>
<proteinExistence type="inferred from homology"/>
<dbReference type="PANTHER" id="PTHR10381:SF70">
    <property type="entry name" value="ATP-DEPENDENT CLP PROTEASE PROTEOLYTIC SUBUNIT"/>
    <property type="match status" value="1"/>
</dbReference>
<dbReference type="GO" id="GO:0006515">
    <property type="term" value="P:protein quality control for misfolded or incompletely synthesized proteins"/>
    <property type="evidence" value="ECO:0007669"/>
    <property type="project" value="TreeGrafter"/>
</dbReference>
<name>A0A0J8AIM8_9SPHN</name>
<evidence type="ECO:0000256" key="4">
    <source>
        <dbReference type="ARBA" id="ARBA00022801"/>
    </source>
</evidence>
<feature type="region of interest" description="Disordered" evidence="7">
    <location>
        <begin position="296"/>
        <end position="319"/>
    </location>
</feature>
<feature type="region of interest" description="Disordered" evidence="7">
    <location>
        <begin position="1"/>
        <end position="35"/>
    </location>
</feature>
<keyword evidence="9" id="KW-1185">Reference proteome</keyword>
<reference evidence="8 9" key="1">
    <citation type="journal article" date="2015" name="G3 (Bethesda)">
        <title>Insights into Ongoing Evolution of the Hexachlorocyclohexane Catabolic Pathway from Comparative Genomics of Ten Sphingomonadaceae Strains.</title>
        <authorList>
            <person name="Pearce S.L."/>
            <person name="Oakeshott J.G."/>
            <person name="Pandey G."/>
        </authorList>
    </citation>
    <scope>NUCLEOTIDE SEQUENCE [LARGE SCALE GENOMIC DNA]</scope>
    <source>
        <strain evidence="8 9">LL01</strain>
    </source>
</reference>
<evidence type="ECO:0000313" key="8">
    <source>
        <dbReference type="EMBL" id="KMS54585.1"/>
    </source>
</evidence>
<dbReference type="InterPro" id="IPR029045">
    <property type="entry name" value="ClpP/crotonase-like_dom_sf"/>
</dbReference>
<dbReference type="PANTHER" id="PTHR10381">
    <property type="entry name" value="ATP-DEPENDENT CLP PROTEASE PROTEOLYTIC SUBUNIT"/>
    <property type="match status" value="1"/>
</dbReference>
<feature type="compositionally biased region" description="Low complexity" evidence="7">
    <location>
        <begin position="298"/>
        <end position="314"/>
    </location>
</feature>
<evidence type="ECO:0000256" key="5">
    <source>
        <dbReference type="ARBA" id="ARBA00022825"/>
    </source>
</evidence>
<dbReference type="CDD" id="cd07016">
    <property type="entry name" value="S14_ClpP_1"/>
    <property type="match status" value="1"/>
</dbReference>
<dbReference type="GO" id="GO:0004252">
    <property type="term" value="F:serine-type endopeptidase activity"/>
    <property type="evidence" value="ECO:0007669"/>
    <property type="project" value="InterPro"/>
</dbReference>
<dbReference type="AlphaFoldDB" id="A0A0J8AIM8"/>
<keyword evidence="5" id="KW-0720">Serine protease</keyword>
<comment type="caution">
    <text evidence="8">The sequence shown here is derived from an EMBL/GenBank/DDBJ whole genome shotgun (WGS) entry which is preliminary data.</text>
</comment>
<sequence length="332" mass="34940">MSDPKQPGAKPAAVKTVGVRPAPGAKPVQPAPGRPASILGKVQGRNRPGALPIPASREVSAFSPATVLDRWNADAAGIRPAALEAGDNVITMFDIIGEDWWTGGGVTAKKVASQLRAIGDRPVEVQINSPGGDMFEGLAIYNVLREHPQDVTIKVMGMAASAASVIAMAGDTVQIGAASFLMIHNCWVYAAGNRNDMMEVADYLAPFDQAMADVYAQRSGQKVADCAKWMDAETYMSGSVAIDRGFADELLAADQTKVDEKAKASDRDVNDVRAMEMALISSGMTRTQARARIKSLKGTPGAAPDPADTPGAEGNETGWMAAAQSFLAEIRK</sequence>
<dbReference type="InterPro" id="IPR023562">
    <property type="entry name" value="ClpP/TepA"/>
</dbReference>
<dbReference type="InterPro" id="IPR001907">
    <property type="entry name" value="ClpP"/>
</dbReference>
<evidence type="ECO:0000256" key="1">
    <source>
        <dbReference type="ARBA" id="ARBA00007039"/>
    </source>
</evidence>
<evidence type="ECO:0000256" key="7">
    <source>
        <dbReference type="SAM" id="MobiDB-lite"/>
    </source>
</evidence>
<gene>
    <name evidence="8" type="ORF">V473_15350</name>
</gene>
<protein>
    <recommendedName>
        <fullName evidence="6">ATP-dependent Clp protease proteolytic subunit</fullName>
    </recommendedName>
</protein>
<dbReference type="Pfam" id="PF00574">
    <property type="entry name" value="CLP_protease"/>
    <property type="match status" value="1"/>
</dbReference>
<evidence type="ECO:0000256" key="6">
    <source>
        <dbReference type="RuleBase" id="RU003567"/>
    </source>
</evidence>
<dbReference type="PATRIC" id="fig|1420583.3.peg.2867"/>
<dbReference type="Proteomes" id="UP000052232">
    <property type="component" value="Unassembled WGS sequence"/>
</dbReference>
<keyword evidence="2" id="KW-0963">Cytoplasm</keyword>
<dbReference type="STRING" id="1420583.V473_15350"/>
<dbReference type="RefSeq" id="WP_082679143.1">
    <property type="nucleotide sequence ID" value="NZ_KQ130435.1"/>
</dbReference>
<evidence type="ECO:0000256" key="2">
    <source>
        <dbReference type="ARBA" id="ARBA00022490"/>
    </source>
</evidence>
<dbReference type="GO" id="GO:0009368">
    <property type="term" value="C:endopeptidase Clp complex"/>
    <property type="evidence" value="ECO:0007669"/>
    <property type="project" value="TreeGrafter"/>
</dbReference>
<comment type="similarity">
    <text evidence="1 6">Belongs to the peptidase S14 family.</text>
</comment>
<dbReference type="SUPFAM" id="SSF52096">
    <property type="entry name" value="ClpP/crotonase"/>
    <property type="match status" value="1"/>
</dbReference>
<accession>A0A0J8AIM8</accession>
<dbReference type="PRINTS" id="PR00127">
    <property type="entry name" value="CLPPROTEASEP"/>
</dbReference>
<keyword evidence="4" id="KW-0378">Hydrolase</keyword>
<organism evidence="8 9">
    <name type="scientific">Sphingobium cupriresistens LL01</name>
    <dbReference type="NCBI Taxonomy" id="1420583"/>
    <lineage>
        <taxon>Bacteria</taxon>
        <taxon>Pseudomonadati</taxon>
        <taxon>Pseudomonadota</taxon>
        <taxon>Alphaproteobacteria</taxon>
        <taxon>Sphingomonadales</taxon>
        <taxon>Sphingomonadaceae</taxon>
        <taxon>Sphingobium</taxon>
    </lineage>
</organism>
<evidence type="ECO:0000256" key="3">
    <source>
        <dbReference type="ARBA" id="ARBA00022670"/>
    </source>
</evidence>
<evidence type="ECO:0000313" key="9">
    <source>
        <dbReference type="Proteomes" id="UP000052232"/>
    </source>
</evidence>
<dbReference type="GO" id="GO:0051117">
    <property type="term" value="F:ATPase binding"/>
    <property type="evidence" value="ECO:0007669"/>
    <property type="project" value="TreeGrafter"/>
</dbReference>
<dbReference type="GO" id="GO:0004176">
    <property type="term" value="F:ATP-dependent peptidase activity"/>
    <property type="evidence" value="ECO:0007669"/>
    <property type="project" value="InterPro"/>
</dbReference>
<dbReference type="Gene3D" id="3.90.226.10">
    <property type="entry name" value="2-enoyl-CoA Hydratase, Chain A, domain 1"/>
    <property type="match status" value="1"/>
</dbReference>
<dbReference type="NCBIfam" id="NF045542">
    <property type="entry name" value="Clp_rel_HeadMat"/>
    <property type="match status" value="1"/>
</dbReference>
<keyword evidence="3" id="KW-0645">Protease</keyword>